<dbReference type="RefSeq" id="WP_276235859.1">
    <property type="nucleotide sequence ID" value="NZ_CP119802.1"/>
</dbReference>
<dbReference type="PANTHER" id="PTHR39652">
    <property type="entry name" value="UPF0201 PROTEIN TK1335"/>
    <property type="match status" value="1"/>
</dbReference>
<organism evidence="2 3">
    <name type="scientific">Halosegnis marinus</name>
    <dbReference type="NCBI Taxonomy" id="3034023"/>
    <lineage>
        <taxon>Archaea</taxon>
        <taxon>Methanobacteriati</taxon>
        <taxon>Methanobacteriota</taxon>
        <taxon>Stenosarchaea group</taxon>
        <taxon>Halobacteria</taxon>
        <taxon>Halobacteriales</taxon>
        <taxon>Natronomonadaceae</taxon>
        <taxon>Halosegnis</taxon>
    </lineage>
</organism>
<dbReference type="Gene3D" id="3.30.1440.10">
    <property type="match status" value="1"/>
</dbReference>
<dbReference type="InterPro" id="IPR022803">
    <property type="entry name" value="Ribosomal_uL5_dom_sf"/>
</dbReference>
<dbReference type="AlphaFoldDB" id="A0ABD5ZNH4"/>
<sequence>MIYSVDVEIRTPVRETELPDRVERAVANVFPGADLEHADGELRGEAHGLEGFSELLREQAILDTARGAFFGGREGNTTTFALKKAAAFQGVVNFAVGSPGELGDIEVTVVVHDPDFESYVDHVAPPTEDGEPVTG</sequence>
<evidence type="ECO:0000313" key="3">
    <source>
        <dbReference type="Proteomes" id="UP001596398"/>
    </source>
</evidence>
<comment type="caution">
    <text evidence="2">The sequence shown here is derived from an EMBL/GenBank/DDBJ whole genome shotgun (WGS) entry which is preliminary data.</text>
</comment>
<dbReference type="EMBL" id="JBHTAP010000001">
    <property type="protein sequence ID" value="MFC7234837.1"/>
    <property type="molecule type" value="Genomic_DNA"/>
</dbReference>
<keyword evidence="3" id="KW-1185">Reference proteome</keyword>
<protein>
    <recommendedName>
        <fullName evidence="1">UPF0201 protein ACFQJ4_05825</fullName>
    </recommendedName>
</protein>
<gene>
    <name evidence="2" type="ORF">ACFQJ4_05825</name>
</gene>
<comment type="similarity">
    <text evidence="1">Belongs to the UPF0201 family.</text>
</comment>
<name>A0ABD5ZNH4_9EURY</name>
<evidence type="ECO:0000256" key="1">
    <source>
        <dbReference type="HAMAP-Rule" id="MF_01112"/>
    </source>
</evidence>
<dbReference type="Proteomes" id="UP001596398">
    <property type="component" value="Unassembled WGS sequence"/>
</dbReference>
<evidence type="ECO:0000313" key="2">
    <source>
        <dbReference type="EMBL" id="MFC7234837.1"/>
    </source>
</evidence>
<reference evidence="2 3" key="1">
    <citation type="journal article" date="2019" name="Int. J. Syst. Evol. Microbiol.">
        <title>The Global Catalogue of Microorganisms (GCM) 10K type strain sequencing project: providing services to taxonomists for standard genome sequencing and annotation.</title>
        <authorList>
            <consortium name="The Broad Institute Genomics Platform"/>
            <consortium name="The Broad Institute Genome Sequencing Center for Infectious Disease"/>
            <person name="Wu L."/>
            <person name="Ma J."/>
        </authorList>
    </citation>
    <scope>NUCLEOTIDE SEQUENCE [LARGE SCALE GENOMIC DNA]</scope>
    <source>
        <strain evidence="2 3">DT85</strain>
    </source>
</reference>
<accession>A0ABD5ZNH4</accession>
<dbReference type="GeneID" id="79266508"/>
<dbReference type="HAMAP" id="MF_01112">
    <property type="entry name" value="UPF0201"/>
    <property type="match status" value="1"/>
</dbReference>
<dbReference type="SUPFAM" id="SSF55282">
    <property type="entry name" value="RL5-like"/>
    <property type="match status" value="1"/>
</dbReference>
<proteinExistence type="inferred from homology"/>
<dbReference type="InterPro" id="IPR002739">
    <property type="entry name" value="PAB1135-like"/>
</dbReference>
<dbReference type="PANTHER" id="PTHR39652:SF1">
    <property type="entry name" value="UPF0201 PROTEIN TK1335"/>
    <property type="match status" value="1"/>
</dbReference>